<dbReference type="RefSeq" id="WP_040734679.1">
    <property type="nucleotide sequence ID" value="NZ_QJKF01000014.1"/>
</dbReference>
<keyword evidence="3" id="KW-1185">Reference proteome</keyword>
<dbReference type="OrthoDB" id="4535840at2"/>
<dbReference type="PANTHER" id="PTHR33744:SF7">
    <property type="entry name" value="PUCR FAMILY TRANSCRIPTIONAL REGULATOR"/>
    <property type="match status" value="1"/>
</dbReference>
<dbReference type="EMBL" id="QJKF01000014">
    <property type="protein sequence ID" value="PXX58436.1"/>
    <property type="molecule type" value="Genomic_DNA"/>
</dbReference>
<comment type="caution">
    <text evidence="2">The sequence shown here is derived from an EMBL/GenBank/DDBJ whole genome shotgun (WGS) entry which is preliminary data.</text>
</comment>
<dbReference type="InterPro" id="IPR042070">
    <property type="entry name" value="PucR_C-HTH_sf"/>
</dbReference>
<feature type="domain" description="PucR C-terminal helix-turn-helix" evidence="1">
    <location>
        <begin position="345"/>
        <end position="402"/>
    </location>
</feature>
<proteinExistence type="predicted"/>
<dbReference type="InterPro" id="IPR025736">
    <property type="entry name" value="PucR_C-HTH_dom"/>
</dbReference>
<organism evidence="2 3">
    <name type="scientific">Nocardia tenerifensis</name>
    <dbReference type="NCBI Taxonomy" id="228006"/>
    <lineage>
        <taxon>Bacteria</taxon>
        <taxon>Bacillati</taxon>
        <taxon>Actinomycetota</taxon>
        <taxon>Actinomycetes</taxon>
        <taxon>Mycobacteriales</taxon>
        <taxon>Nocardiaceae</taxon>
        <taxon>Nocardia</taxon>
    </lineage>
</organism>
<evidence type="ECO:0000313" key="2">
    <source>
        <dbReference type="EMBL" id="PXX58436.1"/>
    </source>
</evidence>
<sequence>MPVLDPTHRLVIDEPFLARLLLRISDLKSKLVTTVLRSFPALDQLPDRRVADCFASVAVELFLSAIRAIDDGREFTDEEMAGAIAPLAELCAEERLSVRTLISGGFAVTIAVWNEAASVARPVDMTDMFALNRLLLDCLGRAMAILLESRSHSERPGDGLERQARRALCDALVSGAPTTTLAVQADMVVSERYALIALHVRLTEGVDPQYVNFEQRRRIDLVQNELDRFAGTAALHTFDGRAGVVLLPADEVAPDPARLLGLASCLTEWLGEPVIMIDFGAVSLAGLPAAATQALEFGQLAAGLERPPGVYGTDDLLLEYQLVRPGVARDRLAARIRPLIGQKHLLEALEAHVRHGWDRQRAAEEIHLHPNSLTYRLRRIGDITGLNPLHPHESRMLAAALIIHRLYPAERPA</sequence>
<gene>
    <name evidence="2" type="ORF">DFR70_114120</name>
</gene>
<dbReference type="Gene3D" id="1.10.10.2840">
    <property type="entry name" value="PucR C-terminal helix-turn-helix domain"/>
    <property type="match status" value="1"/>
</dbReference>
<reference evidence="2 3" key="1">
    <citation type="submission" date="2018-05" db="EMBL/GenBank/DDBJ databases">
        <title>Genomic Encyclopedia of Type Strains, Phase IV (KMG-IV): sequencing the most valuable type-strain genomes for metagenomic binning, comparative biology and taxonomic classification.</title>
        <authorList>
            <person name="Goeker M."/>
        </authorList>
    </citation>
    <scope>NUCLEOTIDE SEQUENCE [LARGE SCALE GENOMIC DNA]</scope>
    <source>
        <strain evidence="2 3">DSM 44704</strain>
    </source>
</reference>
<dbReference type="PANTHER" id="PTHR33744">
    <property type="entry name" value="CARBOHYDRATE DIACID REGULATOR"/>
    <property type="match status" value="1"/>
</dbReference>
<evidence type="ECO:0000313" key="3">
    <source>
        <dbReference type="Proteomes" id="UP000247569"/>
    </source>
</evidence>
<dbReference type="Pfam" id="PF13556">
    <property type="entry name" value="HTH_30"/>
    <property type="match status" value="1"/>
</dbReference>
<name>A0A318JRJ0_9NOCA</name>
<dbReference type="Proteomes" id="UP000247569">
    <property type="component" value="Unassembled WGS sequence"/>
</dbReference>
<accession>A0A318JRJ0</accession>
<dbReference type="AlphaFoldDB" id="A0A318JRJ0"/>
<protein>
    <submittedName>
        <fullName evidence="2">PucR-like helix-turn-helix protein</fullName>
    </submittedName>
</protein>
<dbReference type="InterPro" id="IPR051448">
    <property type="entry name" value="CdaR-like_regulators"/>
</dbReference>
<evidence type="ECO:0000259" key="1">
    <source>
        <dbReference type="Pfam" id="PF13556"/>
    </source>
</evidence>